<gene>
    <name evidence="1" type="ORF">Vadar_005412</name>
</gene>
<name>A0ACB7Z949_9ERIC</name>
<proteinExistence type="predicted"/>
<sequence>MAVFLATISCFNPFLVSLLLQLVLFLPNFHQTDAKIGVCNGQLGNNLPSNQEVVDLYKSNGIQIMRMYYPNQQALEALKGSNIELVLGIPNDDLQRLANDTAFASKWVHDNVMNYYPSVKFRTIAIGNEVNPNDGPLAQYVLSAMSNIYDAIAYAGLKDQIKVSTVTYAALISNSFPPSRGSFEGASRSFMEPIINFLRNTNNPLLVNIYPYFSYASNPQDLSLPYALFNSRGVVVQDGELSYRNVFDAMLDATYSAVEKAGGPNVEIVVSETGWPSAGGTAASVENAETYYKNLLNHVKGGTPKRPGRAIETYLYELFDENQKPGAESEKHFGLFLPNKQPKYVKRVFWCSGTIEKCVGTMDPIADSDDDSEDEEVVVLLSLLLYEYYNMYYNYCMVWDSLMDFVGCNVFIGVTIVIECSLYTVKSKGKRKKRDSFAANISNALSQFAENGKRRVDVLEKKLHGSLPGYSGVRGSASIGEMGLSPLAAGMAECQALLNTMKDLDEDLYYKILEKLHDDVLWRQIFMDMPEQRR</sequence>
<protein>
    <submittedName>
        <fullName evidence="1">Uncharacterized protein</fullName>
    </submittedName>
</protein>
<reference evidence="1 2" key="1">
    <citation type="journal article" date="2021" name="Hortic Res">
        <title>High-quality reference genome and annotation aids understanding of berry development for evergreen blueberry (Vaccinium darrowii).</title>
        <authorList>
            <person name="Yu J."/>
            <person name="Hulse-Kemp A.M."/>
            <person name="Babiker E."/>
            <person name="Staton M."/>
        </authorList>
    </citation>
    <scope>NUCLEOTIDE SEQUENCE [LARGE SCALE GENOMIC DNA]</scope>
    <source>
        <strain evidence="2">cv. NJ 8807/NJ 8810</strain>
        <tissue evidence="1">Young leaf</tissue>
    </source>
</reference>
<evidence type="ECO:0000313" key="1">
    <source>
        <dbReference type="EMBL" id="KAH7862479.1"/>
    </source>
</evidence>
<evidence type="ECO:0000313" key="2">
    <source>
        <dbReference type="Proteomes" id="UP000828048"/>
    </source>
</evidence>
<keyword evidence="2" id="KW-1185">Reference proteome</keyword>
<comment type="caution">
    <text evidence="1">The sequence shown here is derived from an EMBL/GenBank/DDBJ whole genome shotgun (WGS) entry which is preliminary data.</text>
</comment>
<dbReference type="Proteomes" id="UP000828048">
    <property type="component" value="Chromosome 12"/>
</dbReference>
<accession>A0ACB7Z949</accession>
<dbReference type="EMBL" id="CM037162">
    <property type="protein sequence ID" value="KAH7862479.1"/>
    <property type="molecule type" value="Genomic_DNA"/>
</dbReference>
<organism evidence="1 2">
    <name type="scientific">Vaccinium darrowii</name>
    <dbReference type="NCBI Taxonomy" id="229202"/>
    <lineage>
        <taxon>Eukaryota</taxon>
        <taxon>Viridiplantae</taxon>
        <taxon>Streptophyta</taxon>
        <taxon>Embryophyta</taxon>
        <taxon>Tracheophyta</taxon>
        <taxon>Spermatophyta</taxon>
        <taxon>Magnoliopsida</taxon>
        <taxon>eudicotyledons</taxon>
        <taxon>Gunneridae</taxon>
        <taxon>Pentapetalae</taxon>
        <taxon>asterids</taxon>
        <taxon>Ericales</taxon>
        <taxon>Ericaceae</taxon>
        <taxon>Vaccinioideae</taxon>
        <taxon>Vaccinieae</taxon>
        <taxon>Vaccinium</taxon>
    </lineage>
</organism>